<dbReference type="EMBL" id="CP058215">
    <property type="protein sequence ID" value="QLC50033.1"/>
    <property type="molecule type" value="Genomic_DNA"/>
</dbReference>
<dbReference type="PROSITE" id="PS51257">
    <property type="entry name" value="PROKAR_LIPOPROTEIN"/>
    <property type="match status" value="1"/>
</dbReference>
<evidence type="ECO:0000313" key="5">
    <source>
        <dbReference type="Proteomes" id="UP000509594"/>
    </source>
</evidence>
<dbReference type="PANTHER" id="PTHR36530">
    <property type="entry name" value="INHIBITOR OF CYSTEINE PEPTIDASE"/>
    <property type="match status" value="1"/>
</dbReference>
<dbReference type="InterPro" id="IPR052781">
    <property type="entry name" value="Cys_protease_inhibitor_I42"/>
</dbReference>
<reference evidence="4 5" key="1">
    <citation type="submission" date="2020-06" db="EMBL/GenBank/DDBJ databases">
        <title>Methanolobus halotolerans sp. nov., isolated from a saline lake Tus in Siberia.</title>
        <authorList>
            <person name="Shen Y."/>
            <person name="Chen S.-C."/>
            <person name="Lai M.-C."/>
            <person name="Huang H.-H."/>
            <person name="Chiu H.-H."/>
            <person name="Tang S.-L."/>
            <person name="Rogozin D.Y."/>
            <person name="Degermendzhy A.G."/>
        </authorList>
    </citation>
    <scope>NUCLEOTIDE SEQUENCE [LARGE SCALE GENOMIC DNA]</scope>
    <source>
        <strain evidence="4 5">DSM 21339</strain>
    </source>
</reference>
<evidence type="ECO:0000259" key="3">
    <source>
        <dbReference type="Pfam" id="PF09394"/>
    </source>
</evidence>
<dbReference type="GO" id="GO:0004869">
    <property type="term" value="F:cysteine-type endopeptidase inhibitor activity"/>
    <property type="evidence" value="ECO:0007669"/>
    <property type="project" value="UniProtKB-KW"/>
</dbReference>
<dbReference type="OrthoDB" id="28968at2157"/>
<proteinExistence type="predicted"/>
<dbReference type="AlphaFoldDB" id="A0A7D5E6P0"/>
<feature type="domain" description="Proteinase inhibitor I42 chagasin" evidence="3">
    <location>
        <begin position="87"/>
        <end position="172"/>
    </location>
</feature>
<dbReference type="GeneID" id="55821440"/>
<dbReference type="InterPro" id="IPR036331">
    <property type="entry name" value="Chagasin-like_sf"/>
</dbReference>
<keyword evidence="1" id="KW-0646">Protease inhibitor</keyword>
<dbReference type="RefSeq" id="WP_176965089.1">
    <property type="nucleotide sequence ID" value="NZ_CP058215.1"/>
</dbReference>
<dbReference type="Proteomes" id="UP000509594">
    <property type="component" value="Chromosome"/>
</dbReference>
<evidence type="ECO:0000256" key="2">
    <source>
        <dbReference type="ARBA" id="ARBA00022704"/>
    </source>
</evidence>
<dbReference type="Pfam" id="PF09394">
    <property type="entry name" value="Inhibitor_I42"/>
    <property type="match status" value="1"/>
</dbReference>
<organism evidence="4 5">
    <name type="scientific">Methanolobus zinderi</name>
    <dbReference type="NCBI Taxonomy" id="536044"/>
    <lineage>
        <taxon>Archaea</taxon>
        <taxon>Methanobacteriati</taxon>
        <taxon>Methanobacteriota</taxon>
        <taxon>Stenosarchaea group</taxon>
        <taxon>Methanomicrobia</taxon>
        <taxon>Methanosarcinales</taxon>
        <taxon>Methanosarcinaceae</taxon>
        <taxon>Methanolobus</taxon>
    </lineage>
</organism>
<dbReference type="KEGG" id="mzi:HWN40_07155"/>
<name>A0A7D5E6P0_9EURY</name>
<dbReference type="InterPro" id="IPR018990">
    <property type="entry name" value="Prot_inh_I42_chagasin"/>
</dbReference>
<keyword evidence="2" id="KW-0789">Thiol protease inhibitor</keyword>
<dbReference type="Gene3D" id="2.60.40.2020">
    <property type="match status" value="1"/>
</dbReference>
<evidence type="ECO:0000313" key="4">
    <source>
        <dbReference type="EMBL" id="QLC50033.1"/>
    </source>
</evidence>
<protein>
    <submittedName>
        <fullName evidence="4">Protease inhibitor I42 family protein</fullName>
    </submittedName>
</protein>
<evidence type="ECO:0000256" key="1">
    <source>
        <dbReference type="ARBA" id="ARBA00022690"/>
    </source>
</evidence>
<gene>
    <name evidence="4" type="ORF">HWN40_07155</name>
</gene>
<accession>A0A7D5E6P0</accession>
<dbReference type="SUPFAM" id="SSF141066">
    <property type="entry name" value="ICP-like"/>
    <property type="match status" value="1"/>
</dbReference>
<dbReference type="PANTHER" id="PTHR36530:SF1">
    <property type="entry name" value="AMOEBIASIN-1"/>
    <property type="match status" value="1"/>
</dbReference>
<sequence>MKVEFIFLILILMLSVLVSGCTETESMTNNDALLPGTDDLWEEGEELDTEDIGITDEQNISNGGDGVEPITLRFTQNDSGMTTNAIKGDTLIITLEENPTTGYSWNLSASPGLSLVNESYEENTDEDKLIGAGGTHQWQFEVEEEEEQNISAVYKRPWEDITGNETQFNLTINVIPKDKLIKANGTVNYIELEGGFYGITDKNGTQYDPVNLSDELRKDGLEIFFVAYPVDDRASIHMWGQLIHIREATVIG</sequence>
<keyword evidence="5" id="KW-1185">Reference proteome</keyword>